<feature type="transmembrane region" description="Helical" evidence="6">
    <location>
        <begin position="55"/>
        <end position="73"/>
    </location>
</feature>
<keyword evidence="4 6" id="KW-0472">Membrane</keyword>
<dbReference type="PANTHER" id="PTHR23507:SF39">
    <property type="entry name" value="GH23453P-RELATED"/>
    <property type="match status" value="1"/>
</dbReference>
<proteinExistence type="predicted"/>
<feature type="transmembrane region" description="Helical" evidence="6">
    <location>
        <begin position="226"/>
        <end position="248"/>
    </location>
</feature>
<feature type="transmembrane region" description="Helical" evidence="6">
    <location>
        <begin position="155"/>
        <end position="175"/>
    </location>
</feature>
<evidence type="ECO:0000256" key="5">
    <source>
        <dbReference type="SAM" id="MobiDB-lite"/>
    </source>
</evidence>
<dbReference type="AlphaFoldDB" id="B3N7K0"/>
<accession>B3N7K0</accession>
<evidence type="ECO:0000256" key="3">
    <source>
        <dbReference type="ARBA" id="ARBA00022989"/>
    </source>
</evidence>
<feature type="transmembrane region" description="Helical" evidence="6">
    <location>
        <begin position="480"/>
        <end position="500"/>
    </location>
</feature>
<keyword evidence="2 6" id="KW-0812">Transmembrane</keyword>
<dbReference type="SUPFAM" id="SSF103473">
    <property type="entry name" value="MFS general substrate transporter"/>
    <property type="match status" value="1"/>
</dbReference>
<evidence type="ECO:0000256" key="1">
    <source>
        <dbReference type="ARBA" id="ARBA00004141"/>
    </source>
</evidence>
<evidence type="ECO:0000256" key="4">
    <source>
        <dbReference type="ARBA" id="ARBA00023136"/>
    </source>
</evidence>
<reference evidence="7 8" key="1">
    <citation type="journal article" date="2007" name="Nature">
        <title>Evolution of genes and genomes on the Drosophila phylogeny.</title>
        <authorList>
            <consortium name="Drosophila 12 Genomes Consortium"/>
            <person name="Clark A.G."/>
            <person name="Eisen M.B."/>
            <person name="Smith D.R."/>
            <person name="Bergman C.M."/>
            <person name="Oliver B."/>
            <person name="Markow T.A."/>
            <person name="Kaufman T.C."/>
            <person name="Kellis M."/>
            <person name="Gelbart W."/>
            <person name="Iyer V.N."/>
            <person name="Pollard D.A."/>
            <person name="Sackton T.B."/>
            <person name="Larracuente A.M."/>
            <person name="Singh N.D."/>
            <person name="Abad J.P."/>
            <person name="Abt D.N."/>
            <person name="Adryan B."/>
            <person name="Aguade M."/>
            <person name="Akashi H."/>
            <person name="Anderson W.W."/>
            <person name="Aquadro C.F."/>
            <person name="Ardell D.H."/>
            <person name="Arguello R."/>
            <person name="Artieri C.G."/>
            <person name="Barbash D.A."/>
            <person name="Barker D."/>
            <person name="Barsanti P."/>
            <person name="Batterham P."/>
            <person name="Batzoglou S."/>
            <person name="Begun D."/>
            <person name="Bhutkar A."/>
            <person name="Blanco E."/>
            <person name="Bosak S.A."/>
            <person name="Bradley R.K."/>
            <person name="Brand A.D."/>
            <person name="Brent M.R."/>
            <person name="Brooks A.N."/>
            <person name="Brown R.H."/>
            <person name="Butlin R.K."/>
            <person name="Caggese C."/>
            <person name="Calvi B.R."/>
            <person name="Bernardo de Carvalho A."/>
            <person name="Caspi A."/>
            <person name="Castrezana S."/>
            <person name="Celniker S.E."/>
            <person name="Chang J.L."/>
            <person name="Chapple C."/>
            <person name="Chatterji S."/>
            <person name="Chinwalla A."/>
            <person name="Civetta A."/>
            <person name="Clifton S.W."/>
            <person name="Comeron J.M."/>
            <person name="Costello J.C."/>
            <person name="Coyne J.A."/>
            <person name="Daub J."/>
            <person name="David R.G."/>
            <person name="Delcher A.L."/>
            <person name="Delehaunty K."/>
            <person name="Do C.B."/>
            <person name="Ebling H."/>
            <person name="Edwards K."/>
            <person name="Eickbush T."/>
            <person name="Evans J.D."/>
            <person name="Filipski A."/>
            <person name="Findeiss S."/>
            <person name="Freyhult E."/>
            <person name="Fulton L."/>
            <person name="Fulton R."/>
            <person name="Garcia A.C."/>
            <person name="Gardiner A."/>
            <person name="Garfield D.A."/>
            <person name="Garvin B.E."/>
            <person name="Gibson G."/>
            <person name="Gilbert D."/>
            <person name="Gnerre S."/>
            <person name="Godfrey J."/>
            <person name="Good R."/>
            <person name="Gotea V."/>
            <person name="Gravely B."/>
            <person name="Greenberg A.J."/>
            <person name="Griffiths-Jones S."/>
            <person name="Gross S."/>
            <person name="Guigo R."/>
            <person name="Gustafson E.A."/>
            <person name="Haerty W."/>
            <person name="Hahn M.W."/>
            <person name="Halligan D.L."/>
            <person name="Halpern A.L."/>
            <person name="Halter G.M."/>
            <person name="Han M.V."/>
            <person name="Heger A."/>
            <person name="Hillier L."/>
            <person name="Hinrichs A.S."/>
            <person name="Holmes I."/>
            <person name="Hoskins R.A."/>
            <person name="Hubisz M.J."/>
            <person name="Hultmark D."/>
            <person name="Huntley M.A."/>
            <person name="Jaffe D.B."/>
            <person name="Jagadeeshan S."/>
            <person name="Jeck W.R."/>
            <person name="Johnson J."/>
            <person name="Jones C.D."/>
            <person name="Jordan W.C."/>
            <person name="Karpen G.H."/>
            <person name="Kataoka E."/>
            <person name="Keightley P.D."/>
            <person name="Kheradpour P."/>
            <person name="Kirkness E.F."/>
            <person name="Koerich L.B."/>
            <person name="Kristiansen K."/>
            <person name="Kudrna D."/>
            <person name="Kulathinal R.J."/>
            <person name="Kumar S."/>
            <person name="Kwok R."/>
            <person name="Lander E."/>
            <person name="Langley C.H."/>
            <person name="Lapoint R."/>
            <person name="Lazzaro B.P."/>
            <person name="Lee S.J."/>
            <person name="Levesque L."/>
            <person name="Li R."/>
            <person name="Lin C.F."/>
            <person name="Lin M.F."/>
            <person name="Lindblad-Toh K."/>
            <person name="Llopart A."/>
            <person name="Long M."/>
            <person name="Low L."/>
            <person name="Lozovsky E."/>
            <person name="Lu J."/>
            <person name="Luo M."/>
            <person name="Machado C.A."/>
            <person name="Makalowski W."/>
            <person name="Marzo M."/>
            <person name="Matsuda M."/>
            <person name="Matzkin L."/>
            <person name="McAllister B."/>
            <person name="McBride C.S."/>
            <person name="McKernan B."/>
            <person name="McKernan K."/>
            <person name="Mendez-Lago M."/>
            <person name="Minx P."/>
            <person name="Mollenhauer M.U."/>
            <person name="Montooth K."/>
            <person name="Mount S.M."/>
            <person name="Mu X."/>
            <person name="Myers E."/>
            <person name="Negre B."/>
            <person name="Newfeld S."/>
            <person name="Nielsen R."/>
            <person name="Noor M.A."/>
            <person name="O'Grady P."/>
            <person name="Pachter L."/>
            <person name="Papaceit M."/>
            <person name="Parisi M.J."/>
            <person name="Parisi M."/>
            <person name="Parts L."/>
            <person name="Pedersen J.S."/>
            <person name="Pesole G."/>
            <person name="Phillippy A.M."/>
            <person name="Ponting C.P."/>
            <person name="Pop M."/>
            <person name="Porcelli D."/>
            <person name="Powell J.R."/>
            <person name="Prohaska S."/>
            <person name="Pruitt K."/>
            <person name="Puig M."/>
            <person name="Quesneville H."/>
            <person name="Ram K.R."/>
            <person name="Rand D."/>
            <person name="Rasmussen M.D."/>
            <person name="Reed L.K."/>
            <person name="Reenan R."/>
            <person name="Reily A."/>
            <person name="Remington K.A."/>
            <person name="Rieger T.T."/>
            <person name="Ritchie M.G."/>
            <person name="Robin C."/>
            <person name="Rogers Y.H."/>
            <person name="Rohde C."/>
            <person name="Rozas J."/>
            <person name="Rubenfield M.J."/>
            <person name="Ruiz A."/>
            <person name="Russo S."/>
            <person name="Salzberg S.L."/>
            <person name="Sanchez-Gracia A."/>
            <person name="Saranga D.J."/>
            <person name="Sato H."/>
            <person name="Schaeffer S.W."/>
            <person name="Schatz M.C."/>
            <person name="Schlenke T."/>
            <person name="Schwartz R."/>
            <person name="Segarra C."/>
            <person name="Singh R.S."/>
            <person name="Sirot L."/>
            <person name="Sirota M."/>
            <person name="Sisneros N.B."/>
            <person name="Smith C.D."/>
            <person name="Smith T.F."/>
            <person name="Spieth J."/>
            <person name="Stage D.E."/>
            <person name="Stark A."/>
            <person name="Stephan W."/>
            <person name="Strausberg R.L."/>
            <person name="Strempel S."/>
            <person name="Sturgill D."/>
            <person name="Sutton G."/>
            <person name="Sutton G.G."/>
            <person name="Tao W."/>
            <person name="Teichmann S."/>
            <person name="Tobari Y.N."/>
            <person name="Tomimura Y."/>
            <person name="Tsolas J.M."/>
            <person name="Valente V.L."/>
            <person name="Venter E."/>
            <person name="Venter J.C."/>
            <person name="Vicario S."/>
            <person name="Vieira F.G."/>
            <person name="Vilella A.J."/>
            <person name="Villasante A."/>
            <person name="Walenz B."/>
            <person name="Wang J."/>
            <person name="Wasserman M."/>
            <person name="Watts T."/>
            <person name="Wilson D."/>
            <person name="Wilson R.K."/>
            <person name="Wing R.A."/>
            <person name="Wolfner M.F."/>
            <person name="Wong A."/>
            <person name="Wong G.K."/>
            <person name="Wu C.I."/>
            <person name="Wu G."/>
            <person name="Yamamoto D."/>
            <person name="Yang H.P."/>
            <person name="Yang S.P."/>
            <person name="Yorke J.A."/>
            <person name="Yoshida K."/>
            <person name="Zdobnov E."/>
            <person name="Zhang P."/>
            <person name="Zhang Y."/>
            <person name="Zimin A.V."/>
            <person name="Baldwin J."/>
            <person name="Abdouelleil A."/>
            <person name="Abdulkadir J."/>
            <person name="Abebe A."/>
            <person name="Abera B."/>
            <person name="Abreu J."/>
            <person name="Acer S.C."/>
            <person name="Aftuck L."/>
            <person name="Alexander A."/>
            <person name="An P."/>
            <person name="Anderson E."/>
            <person name="Anderson S."/>
            <person name="Arachi H."/>
            <person name="Azer M."/>
            <person name="Bachantsang P."/>
            <person name="Barry A."/>
            <person name="Bayul T."/>
            <person name="Berlin A."/>
            <person name="Bessette D."/>
            <person name="Bloom T."/>
            <person name="Blye J."/>
            <person name="Boguslavskiy L."/>
            <person name="Bonnet C."/>
            <person name="Boukhgalter B."/>
            <person name="Bourzgui I."/>
            <person name="Brown A."/>
            <person name="Cahill P."/>
            <person name="Channer S."/>
            <person name="Cheshatsang Y."/>
            <person name="Chuda L."/>
            <person name="Citroen M."/>
            <person name="Collymore A."/>
            <person name="Cooke P."/>
            <person name="Costello M."/>
            <person name="D'Aco K."/>
            <person name="Daza R."/>
            <person name="De Haan G."/>
            <person name="DeGray S."/>
            <person name="DeMaso C."/>
            <person name="Dhargay N."/>
            <person name="Dooley K."/>
            <person name="Dooley E."/>
            <person name="Doricent M."/>
            <person name="Dorje P."/>
            <person name="Dorjee K."/>
            <person name="Dupes A."/>
            <person name="Elong R."/>
            <person name="Falk J."/>
            <person name="Farina A."/>
            <person name="Faro S."/>
            <person name="Ferguson D."/>
            <person name="Fisher S."/>
            <person name="Foley C.D."/>
            <person name="Franke A."/>
            <person name="Friedrich D."/>
            <person name="Gadbois L."/>
            <person name="Gearin G."/>
            <person name="Gearin C.R."/>
            <person name="Giannoukos G."/>
            <person name="Goode T."/>
            <person name="Graham J."/>
            <person name="Grandbois E."/>
            <person name="Grewal S."/>
            <person name="Gyaltsen K."/>
            <person name="Hafez N."/>
            <person name="Hagos B."/>
            <person name="Hall J."/>
            <person name="Henson C."/>
            <person name="Hollinger A."/>
            <person name="Honan T."/>
            <person name="Huard M.D."/>
            <person name="Hughes L."/>
            <person name="Hurhula B."/>
            <person name="Husby M.E."/>
            <person name="Kamat A."/>
            <person name="Kanga B."/>
            <person name="Kashin S."/>
            <person name="Khazanovich D."/>
            <person name="Kisner P."/>
            <person name="Lance K."/>
            <person name="Lara M."/>
            <person name="Lee W."/>
            <person name="Lennon N."/>
            <person name="Letendre F."/>
            <person name="LeVine R."/>
            <person name="Lipovsky A."/>
            <person name="Liu X."/>
            <person name="Liu J."/>
            <person name="Liu S."/>
            <person name="Lokyitsang T."/>
            <person name="Lokyitsang Y."/>
            <person name="Lubonja R."/>
            <person name="Lui A."/>
            <person name="MacDonald P."/>
            <person name="Magnisalis V."/>
            <person name="Maru K."/>
            <person name="Matthews C."/>
            <person name="McCusker W."/>
            <person name="McDonough S."/>
            <person name="Mehta T."/>
            <person name="Meldrim J."/>
            <person name="Meneus L."/>
            <person name="Mihai O."/>
            <person name="Mihalev A."/>
            <person name="Mihova T."/>
            <person name="Mittelman R."/>
            <person name="Mlenga V."/>
            <person name="Montmayeur A."/>
            <person name="Mulrain L."/>
            <person name="Navidi A."/>
            <person name="Naylor J."/>
            <person name="Negash T."/>
            <person name="Nguyen T."/>
            <person name="Nguyen N."/>
            <person name="Nicol R."/>
            <person name="Norbu C."/>
            <person name="Norbu N."/>
            <person name="Novod N."/>
            <person name="O'Neill B."/>
            <person name="Osman S."/>
            <person name="Markiewicz E."/>
            <person name="Oyono O.L."/>
            <person name="Patti C."/>
            <person name="Phunkhang P."/>
            <person name="Pierre F."/>
            <person name="Priest M."/>
            <person name="Raghuraman S."/>
            <person name="Rege F."/>
            <person name="Reyes R."/>
            <person name="Rise C."/>
            <person name="Rogov P."/>
            <person name="Ross K."/>
            <person name="Ryan E."/>
            <person name="Settipalli S."/>
            <person name="Shea T."/>
            <person name="Sherpa N."/>
            <person name="Shi L."/>
            <person name="Shih D."/>
            <person name="Sparrow T."/>
            <person name="Spaulding J."/>
            <person name="Stalker J."/>
            <person name="Stange-Thomann N."/>
            <person name="Stavropoulos S."/>
            <person name="Stone C."/>
            <person name="Strader C."/>
            <person name="Tesfaye S."/>
            <person name="Thomson T."/>
            <person name="Thoulutsang Y."/>
            <person name="Thoulutsang D."/>
            <person name="Topham K."/>
            <person name="Topping I."/>
            <person name="Tsamla T."/>
            <person name="Vassiliev H."/>
            <person name="Vo A."/>
            <person name="Wangchuk T."/>
            <person name="Wangdi T."/>
            <person name="Weiand M."/>
            <person name="Wilkinson J."/>
            <person name="Wilson A."/>
            <person name="Yadav S."/>
            <person name="Young G."/>
            <person name="Yu Q."/>
            <person name="Zembek L."/>
            <person name="Zhong D."/>
            <person name="Zimmer A."/>
            <person name="Zwirko Z."/>
            <person name="Jaffe D.B."/>
            <person name="Alvarez P."/>
            <person name="Brockman W."/>
            <person name="Butler J."/>
            <person name="Chin C."/>
            <person name="Gnerre S."/>
            <person name="Grabherr M."/>
            <person name="Kleber M."/>
            <person name="Mauceli E."/>
            <person name="MacCallum I."/>
        </authorList>
    </citation>
    <scope>NUCLEOTIDE SEQUENCE [LARGE SCALE GENOMIC DNA]</scope>
    <source>
        <strain evidence="7 8">TSC#14021-0224.01</strain>
    </source>
</reference>
<dbReference type="GO" id="GO:0002760">
    <property type="term" value="P:positive regulation of antimicrobial humoral response"/>
    <property type="evidence" value="ECO:0007669"/>
    <property type="project" value="EnsemblMetazoa"/>
</dbReference>
<dbReference type="PhylomeDB" id="B3N7K0"/>
<dbReference type="GO" id="GO:0015647">
    <property type="term" value="F:peptidoglycan transmembrane transporter activity"/>
    <property type="evidence" value="ECO:0007669"/>
    <property type="project" value="EnsemblMetazoa"/>
</dbReference>
<dbReference type="GO" id="GO:0061059">
    <property type="term" value="P:positive regulation of peptidoglycan recognition protein signaling pathway"/>
    <property type="evidence" value="ECO:0007669"/>
    <property type="project" value="EnsemblMetazoa"/>
</dbReference>
<feature type="transmembrane region" description="Helical" evidence="6">
    <location>
        <begin position="254"/>
        <end position="275"/>
    </location>
</feature>
<sequence length="515" mass="56231">MNEEPHAFENPVAKAQRSGDADPEVGSTGSEKSRGSEASAIAADEELPVNPPQSLGIYLLEPFILILLFAYNFSSTVLKNKVIYQSCTAGFGYPDSVCQLLGTKNTTNETMKIEQQVQPYAAKVTLAMRLVECFIPAFCGLFAGSWADRFGRKPLLLGSFLGYGLQYLISAAIAYCAMHTQGLVSPWWYVLSIVPLSCLGSSVTYSVAAVCFIADVSDGRARSYRMIAYELAIYVGLLLGSLGSGYAYEATDAYIVFSISAACVFTALLLMALLLPESLPVSNRTLSTSSTDTSVVSMLKSLGTTCSKPREHHNRFMLITIMVVLLLTAFVSDGSNAVFYKFMRIKFHWTVKQFTEYETVGILVPAVAGSGGVFFIWSLRKCTKSAVLWLAMVSLMSHCASSLMKGFAWESWQIYVAIGLGVFKSLANPMCRSMITNLLPADERGKIFALLGVSQALSPLISSTLYVAIYTQTLNTEPGIFNVFSAFLFGIGIVLLGTVWQKNSRNQAYYEPVFK</sequence>
<protein>
    <recommendedName>
        <fullName evidence="9">Major facilitator superfamily (MFS) profile domain-containing protein</fullName>
    </recommendedName>
</protein>
<dbReference type="GO" id="GO:0016020">
    <property type="term" value="C:membrane"/>
    <property type="evidence" value="ECO:0007669"/>
    <property type="project" value="UniProtKB-SubCell"/>
</dbReference>
<evidence type="ECO:0000313" key="7">
    <source>
        <dbReference type="EMBL" id="EDV59405.1"/>
    </source>
</evidence>
<dbReference type="HOGENOM" id="CLU_028365_4_1_1"/>
<keyword evidence="3 6" id="KW-1133">Transmembrane helix</keyword>
<feature type="transmembrane region" description="Helical" evidence="6">
    <location>
        <begin position="386"/>
        <end position="408"/>
    </location>
</feature>
<evidence type="ECO:0000256" key="6">
    <source>
        <dbReference type="SAM" id="Phobius"/>
    </source>
</evidence>
<dbReference type="KEGG" id="der:6540732"/>
<evidence type="ECO:0000313" key="8">
    <source>
        <dbReference type="Proteomes" id="UP000008711"/>
    </source>
</evidence>
<feature type="transmembrane region" description="Helical" evidence="6">
    <location>
        <begin position="414"/>
        <end position="435"/>
    </location>
</feature>
<dbReference type="OMA" id="FAFVDWQ"/>
<feature type="transmembrane region" description="Helical" evidence="6">
    <location>
        <begin position="316"/>
        <end position="340"/>
    </location>
</feature>
<gene>
    <name evidence="7" type="primary">Dere\GG10576</name>
    <name evidence="7" type="synonym">dere_GLEANR_10489</name>
    <name evidence="7" type="synonym">GG10576</name>
    <name evidence="7" type="ORF">Dere_GG10576</name>
</gene>
<dbReference type="PANTHER" id="PTHR23507">
    <property type="entry name" value="ZGC:174356"/>
    <property type="match status" value="1"/>
</dbReference>
<organism evidence="7 8">
    <name type="scientific">Drosophila erecta</name>
    <name type="common">Fruit fly</name>
    <dbReference type="NCBI Taxonomy" id="7220"/>
    <lineage>
        <taxon>Eukaryota</taxon>
        <taxon>Metazoa</taxon>
        <taxon>Ecdysozoa</taxon>
        <taxon>Arthropoda</taxon>
        <taxon>Hexapoda</taxon>
        <taxon>Insecta</taxon>
        <taxon>Pterygota</taxon>
        <taxon>Neoptera</taxon>
        <taxon>Endopterygota</taxon>
        <taxon>Diptera</taxon>
        <taxon>Brachycera</taxon>
        <taxon>Muscomorpha</taxon>
        <taxon>Ephydroidea</taxon>
        <taxon>Drosophilidae</taxon>
        <taxon>Drosophila</taxon>
        <taxon>Sophophora</taxon>
    </lineage>
</organism>
<dbReference type="CDD" id="cd17386">
    <property type="entry name" value="MFS_SLC46"/>
    <property type="match status" value="1"/>
</dbReference>
<dbReference type="InterPro" id="IPR036259">
    <property type="entry name" value="MFS_trans_sf"/>
</dbReference>
<feature type="transmembrane region" description="Helical" evidence="6">
    <location>
        <begin position="447"/>
        <end position="468"/>
    </location>
</feature>
<dbReference type="Pfam" id="PF07690">
    <property type="entry name" value="MFS_1"/>
    <property type="match status" value="1"/>
</dbReference>
<feature type="region of interest" description="Disordered" evidence="5">
    <location>
        <begin position="1"/>
        <end position="45"/>
    </location>
</feature>
<reference evidence="7 8" key="2">
    <citation type="journal article" date="2008" name="Bioinformatics">
        <title>Assembly reconciliation.</title>
        <authorList>
            <person name="Zimin A.V."/>
            <person name="Smith D.R."/>
            <person name="Sutton G."/>
            <person name="Yorke J.A."/>
        </authorList>
    </citation>
    <scope>NUCLEOTIDE SEQUENCE [LARGE SCALE GENOMIC DNA]</scope>
    <source>
        <strain evidence="7 8">TSC#14021-0224.01</strain>
    </source>
</reference>
<dbReference type="OrthoDB" id="430300at2759"/>
<name>B3N7K0_DROER</name>
<dbReference type="Gene3D" id="1.20.1250.20">
    <property type="entry name" value="MFS general substrate transporter like domains"/>
    <property type="match status" value="1"/>
</dbReference>
<dbReference type="Proteomes" id="UP000008711">
    <property type="component" value="Unassembled WGS sequence"/>
</dbReference>
<feature type="transmembrane region" description="Helical" evidence="6">
    <location>
        <begin position="360"/>
        <end position="379"/>
    </location>
</feature>
<dbReference type="EMBL" id="CH954177">
    <property type="protein sequence ID" value="EDV59405.1"/>
    <property type="molecule type" value="Genomic_DNA"/>
</dbReference>
<evidence type="ECO:0000256" key="2">
    <source>
        <dbReference type="ARBA" id="ARBA00022692"/>
    </source>
</evidence>
<comment type="subcellular location">
    <subcellularLocation>
        <location evidence="1">Membrane</location>
        <topology evidence="1">Multi-pass membrane protein</topology>
    </subcellularLocation>
</comment>
<keyword evidence="8" id="KW-1185">Reference proteome</keyword>
<feature type="transmembrane region" description="Helical" evidence="6">
    <location>
        <begin position="187"/>
        <end position="214"/>
    </location>
</feature>
<evidence type="ECO:0008006" key="9">
    <source>
        <dbReference type="Google" id="ProtNLM"/>
    </source>
</evidence>
<dbReference type="InterPro" id="IPR011701">
    <property type="entry name" value="MFS"/>
</dbReference>
<dbReference type="eggNOG" id="KOG2816">
    <property type="taxonomic scope" value="Eukaryota"/>
</dbReference>